<dbReference type="STRING" id="913774.A0A0C3D150"/>
<evidence type="ECO:0008006" key="4">
    <source>
        <dbReference type="Google" id="ProtNLM"/>
    </source>
</evidence>
<dbReference type="PANTHER" id="PTHR11362">
    <property type="entry name" value="PHOSPHATIDYLETHANOLAMINE-BINDING PROTEIN"/>
    <property type="match status" value="1"/>
</dbReference>
<dbReference type="OrthoDB" id="2506647at2759"/>
<sequence>MRFLSYPCLIATLITSNILQEVSAQTPPGFQPVTLNHLGVSYTAVAISPAGITVPRDDVTNAPSLSLTESNVTFVAIMMDFSVNITGSAASNMTLLHWILPGLSSLNETTTLSSSQRVIAPYYPPGPPAGQTHTYGIFLYKQPADFAIPANYISYFNNLTASIVNRIGFNQTTFALEAGLGTPVAANWFLVSTPIITTSSIMASTFGSNGIIPTTTMSVTGTNTSMGSSFTASIGATATQSIISGAKKVGIESIAVAINTLWLVEIFL</sequence>
<evidence type="ECO:0000256" key="1">
    <source>
        <dbReference type="SAM" id="SignalP"/>
    </source>
</evidence>
<dbReference type="GO" id="GO:0030414">
    <property type="term" value="F:peptidase inhibitor activity"/>
    <property type="evidence" value="ECO:0007669"/>
    <property type="project" value="TreeGrafter"/>
</dbReference>
<dbReference type="AlphaFoldDB" id="A0A0C3D150"/>
<name>A0A0C3D150_OIDMZ</name>
<feature type="chain" id="PRO_5002163010" description="PEBP-like protein" evidence="1">
    <location>
        <begin position="25"/>
        <end position="268"/>
    </location>
</feature>
<organism evidence="2 3">
    <name type="scientific">Oidiodendron maius (strain Zn)</name>
    <dbReference type="NCBI Taxonomy" id="913774"/>
    <lineage>
        <taxon>Eukaryota</taxon>
        <taxon>Fungi</taxon>
        <taxon>Dikarya</taxon>
        <taxon>Ascomycota</taxon>
        <taxon>Pezizomycotina</taxon>
        <taxon>Leotiomycetes</taxon>
        <taxon>Leotiomycetes incertae sedis</taxon>
        <taxon>Myxotrichaceae</taxon>
        <taxon>Oidiodendron</taxon>
    </lineage>
</organism>
<protein>
    <recommendedName>
        <fullName evidence="4">PEBP-like protein</fullName>
    </recommendedName>
</protein>
<dbReference type="Gene3D" id="3.90.280.10">
    <property type="entry name" value="PEBP-like"/>
    <property type="match status" value="1"/>
</dbReference>
<dbReference type="GO" id="GO:0046578">
    <property type="term" value="P:regulation of Ras protein signal transduction"/>
    <property type="evidence" value="ECO:0007669"/>
    <property type="project" value="TreeGrafter"/>
</dbReference>
<dbReference type="GO" id="GO:0005543">
    <property type="term" value="F:phospholipid binding"/>
    <property type="evidence" value="ECO:0007669"/>
    <property type="project" value="TreeGrafter"/>
</dbReference>
<dbReference type="InterPro" id="IPR008914">
    <property type="entry name" value="PEBP"/>
</dbReference>
<dbReference type="Proteomes" id="UP000054321">
    <property type="component" value="Unassembled WGS sequence"/>
</dbReference>
<gene>
    <name evidence="2" type="ORF">OIDMADRAFT_33689</name>
</gene>
<reference evidence="3" key="2">
    <citation type="submission" date="2015-01" db="EMBL/GenBank/DDBJ databases">
        <title>Evolutionary Origins and Diversification of the Mycorrhizal Mutualists.</title>
        <authorList>
            <consortium name="DOE Joint Genome Institute"/>
            <consortium name="Mycorrhizal Genomics Consortium"/>
            <person name="Kohler A."/>
            <person name="Kuo A."/>
            <person name="Nagy L.G."/>
            <person name="Floudas D."/>
            <person name="Copeland A."/>
            <person name="Barry K.W."/>
            <person name="Cichocki N."/>
            <person name="Veneault-Fourrey C."/>
            <person name="LaButti K."/>
            <person name="Lindquist E.A."/>
            <person name="Lipzen A."/>
            <person name="Lundell T."/>
            <person name="Morin E."/>
            <person name="Murat C."/>
            <person name="Riley R."/>
            <person name="Ohm R."/>
            <person name="Sun H."/>
            <person name="Tunlid A."/>
            <person name="Henrissat B."/>
            <person name="Grigoriev I.V."/>
            <person name="Hibbett D.S."/>
            <person name="Martin F."/>
        </authorList>
    </citation>
    <scope>NUCLEOTIDE SEQUENCE [LARGE SCALE GENOMIC DNA]</scope>
    <source>
        <strain evidence="3">Zn</strain>
    </source>
</reference>
<dbReference type="HOGENOM" id="CLU_043994_4_2_1"/>
<accession>A0A0C3D150</accession>
<keyword evidence="1" id="KW-0732">Signal</keyword>
<feature type="signal peptide" evidence="1">
    <location>
        <begin position="1"/>
        <end position="24"/>
    </location>
</feature>
<dbReference type="EMBL" id="KN832886">
    <property type="protein sequence ID" value="KIM95597.1"/>
    <property type="molecule type" value="Genomic_DNA"/>
</dbReference>
<dbReference type="Pfam" id="PF01161">
    <property type="entry name" value="PBP"/>
    <property type="match status" value="1"/>
</dbReference>
<dbReference type="InterPro" id="IPR036610">
    <property type="entry name" value="PEBP-like_sf"/>
</dbReference>
<evidence type="ECO:0000313" key="2">
    <source>
        <dbReference type="EMBL" id="KIM95597.1"/>
    </source>
</evidence>
<dbReference type="PANTHER" id="PTHR11362:SF148">
    <property type="entry name" value="CARBOXYPEPTIDASE Y INHIBITOR"/>
    <property type="match status" value="1"/>
</dbReference>
<evidence type="ECO:0000313" key="3">
    <source>
        <dbReference type="Proteomes" id="UP000054321"/>
    </source>
</evidence>
<dbReference type="InterPro" id="IPR035810">
    <property type="entry name" value="PEBP_euk"/>
</dbReference>
<dbReference type="InParanoid" id="A0A0C3D150"/>
<proteinExistence type="predicted"/>
<dbReference type="SUPFAM" id="SSF49777">
    <property type="entry name" value="PEBP-like"/>
    <property type="match status" value="1"/>
</dbReference>
<reference evidence="2 3" key="1">
    <citation type="submission" date="2014-04" db="EMBL/GenBank/DDBJ databases">
        <authorList>
            <consortium name="DOE Joint Genome Institute"/>
            <person name="Kuo A."/>
            <person name="Martino E."/>
            <person name="Perotto S."/>
            <person name="Kohler A."/>
            <person name="Nagy L.G."/>
            <person name="Floudas D."/>
            <person name="Copeland A."/>
            <person name="Barry K.W."/>
            <person name="Cichocki N."/>
            <person name="Veneault-Fourrey C."/>
            <person name="LaButti K."/>
            <person name="Lindquist E.A."/>
            <person name="Lipzen A."/>
            <person name="Lundell T."/>
            <person name="Morin E."/>
            <person name="Murat C."/>
            <person name="Sun H."/>
            <person name="Tunlid A."/>
            <person name="Henrissat B."/>
            <person name="Grigoriev I.V."/>
            <person name="Hibbett D.S."/>
            <person name="Martin F."/>
            <person name="Nordberg H.P."/>
            <person name="Cantor M.N."/>
            <person name="Hua S.X."/>
        </authorList>
    </citation>
    <scope>NUCLEOTIDE SEQUENCE [LARGE SCALE GENOMIC DNA]</scope>
    <source>
        <strain evidence="2 3">Zn</strain>
    </source>
</reference>
<keyword evidence="3" id="KW-1185">Reference proteome</keyword>
<dbReference type="GO" id="GO:0030162">
    <property type="term" value="P:regulation of proteolysis"/>
    <property type="evidence" value="ECO:0007669"/>
    <property type="project" value="TreeGrafter"/>
</dbReference>